<evidence type="ECO:0000256" key="5">
    <source>
        <dbReference type="ARBA" id="ARBA00022759"/>
    </source>
</evidence>
<keyword evidence="5" id="KW-0255">Endonuclease</keyword>
<dbReference type="Proteomes" id="UP000663879">
    <property type="component" value="Unassembled WGS sequence"/>
</dbReference>
<dbReference type="FunFam" id="1.10.340.70:FF:000003">
    <property type="entry name" value="Protein CBG25708"/>
    <property type="match status" value="1"/>
</dbReference>
<dbReference type="GO" id="GO:0004519">
    <property type="term" value="F:endonuclease activity"/>
    <property type="evidence" value="ECO:0007669"/>
    <property type="project" value="UniProtKB-KW"/>
</dbReference>
<evidence type="ECO:0000313" key="12">
    <source>
        <dbReference type="Proteomes" id="UP000663879"/>
    </source>
</evidence>
<dbReference type="InterPro" id="IPR000477">
    <property type="entry name" value="RT_dom"/>
</dbReference>
<evidence type="ECO:0000256" key="7">
    <source>
        <dbReference type="ARBA" id="ARBA00022918"/>
    </source>
</evidence>
<feature type="region of interest" description="Disordered" evidence="8">
    <location>
        <begin position="1365"/>
        <end position="1385"/>
    </location>
</feature>
<dbReference type="EC" id="2.7.7.49" evidence="1"/>
<evidence type="ECO:0000256" key="4">
    <source>
        <dbReference type="ARBA" id="ARBA00022722"/>
    </source>
</evidence>
<dbReference type="CDD" id="cd01647">
    <property type="entry name" value="RT_LTR"/>
    <property type="match status" value="1"/>
</dbReference>
<dbReference type="PROSITE" id="PS50878">
    <property type="entry name" value="RT_POL"/>
    <property type="match status" value="1"/>
</dbReference>
<dbReference type="InterPro" id="IPR036397">
    <property type="entry name" value="RNaseH_sf"/>
</dbReference>
<accession>A0A813YBH8</accession>
<dbReference type="InterPro" id="IPR043128">
    <property type="entry name" value="Rev_trsase/Diguanyl_cyclase"/>
</dbReference>
<dbReference type="InterPro" id="IPR021109">
    <property type="entry name" value="Peptidase_aspartic_dom_sf"/>
</dbReference>
<keyword evidence="7" id="KW-0695">RNA-directed DNA polymerase</keyword>
<gene>
    <name evidence="11" type="ORF">OXX778_LOCUS10454</name>
</gene>
<dbReference type="Pfam" id="PF17917">
    <property type="entry name" value="RT_RNaseH"/>
    <property type="match status" value="1"/>
</dbReference>
<dbReference type="GO" id="GO:0016787">
    <property type="term" value="F:hydrolase activity"/>
    <property type="evidence" value="ECO:0007669"/>
    <property type="project" value="UniProtKB-KW"/>
</dbReference>
<feature type="compositionally biased region" description="Basic and acidic residues" evidence="8">
    <location>
        <begin position="186"/>
        <end position="202"/>
    </location>
</feature>
<dbReference type="GO" id="GO:0015074">
    <property type="term" value="P:DNA integration"/>
    <property type="evidence" value="ECO:0007669"/>
    <property type="project" value="InterPro"/>
</dbReference>
<dbReference type="InterPro" id="IPR001584">
    <property type="entry name" value="Integrase_cat-core"/>
</dbReference>
<dbReference type="PANTHER" id="PTHR37984">
    <property type="entry name" value="PROTEIN CBG26694"/>
    <property type="match status" value="1"/>
</dbReference>
<dbReference type="Pfam" id="PF00078">
    <property type="entry name" value="RVT_1"/>
    <property type="match status" value="1"/>
</dbReference>
<dbReference type="PROSITE" id="PS50994">
    <property type="entry name" value="INTEGRASE"/>
    <property type="match status" value="1"/>
</dbReference>
<dbReference type="Gene3D" id="2.40.70.10">
    <property type="entry name" value="Acid Proteases"/>
    <property type="match status" value="1"/>
</dbReference>
<proteinExistence type="predicted"/>
<dbReference type="Gene3D" id="3.30.420.10">
    <property type="entry name" value="Ribonuclease H-like superfamily/Ribonuclease H"/>
    <property type="match status" value="1"/>
</dbReference>
<feature type="domain" description="Reverse transcriptase" evidence="9">
    <location>
        <begin position="482"/>
        <end position="661"/>
    </location>
</feature>
<dbReference type="InterPro" id="IPR041588">
    <property type="entry name" value="Integrase_H2C2"/>
</dbReference>
<evidence type="ECO:0000313" key="11">
    <source>
        <dbReference type="EMBL" id="CAF0881875.1"/>
    </source>
</evidence>
<dbReference type="OrthoDB" id="775972at2759"/>
<dbReference type="EMBL" id="CAJNOC010001659">
    <property type="protein sequence ID" value="CAF0881875.1"/>
    <property type="molecule type" value="Genomic_DNA"/>
</dbReference>
<dbReference type="CDD" id="cd09274">
    <property type="entry name" value="RNase_HI_RT_Ty3"/>
    <property type="match status" value="1"/>
</dbReference>
<dbReference type="FunFam" id="3.30.70.270:FF:000026">
    <property type="entry name" value="Transposon Ty3-G Gag-Pol polyprotein"/>
    <property type="match status" value="1"/>
</dbReference>
<dbReference type="Gene3D" id="3.30.70.270">
    <property type="match status" value="2"/>
</dbReference>
<dbReference type="GO" id="GO:0003676">
    <property type="term" value="F:nucleic acid binding"/>
    <property type="evidence" value="ECO:0007669"/>
    <property type="project" value="InterPro"/>
</dbReference>
<dbReference type="Gene3D" id="1.10.340.70">
    <property type="match status" value="1"/>
</dbReference>
<keyword evidence="2" id="KW-0808">Transferase</keyword>
<dbReference type="InterPro" id="IPR050951">
    <property type="entry name" value="Retrovirus_Pol_polyprotein"/>
</dbReference>
<evidence type="ECO:0000259" key="10">
    <source>
        <dbReference type="PROSITE" id="PS50994"/>
    </source>
</evidence>
<evidence type="ECO:0000256" key="1">
    <source>
        <dbReference type="ARBA" id="ARBA00012493"/>
    </source>
</evidence>
<dbReference type="PANTHER" id="PTHR37984:SF11">
    <property type="entry name" value="INTEGRASE CATALYTIC DOMAIN-CONTAINING PROTEIN"/>
    <property type="match status" value="1"/>
</dbReference>
<comment type="caution">
    <text evidence="11">The sequence shown here is derived from an EMBL/GenBank/DDBJ whole genome shotgun (WGS) entry which is preliminary data.</text>
</comment>
<reference evidence="11" key="1">
    <citation type="submission" date="2021-02" db="EMBL/GenBank/DDBJ databases">
        <authorList>
            <person name="Nowell W R."/>
        </authorList>
    </citation>
    <scope>NUCLEOTIDE SEQUENCE</scope>
    <source>
        <strain evidence="11">Ploen Becks lab</strain>
    </source>
</reference>
<dbReference type="FunFam" id="3.30.420.10:FF:000063">
    <property type="entry name" value="Retrovirus-related Pol polyprotein from transposon 297-like Protein"/>
    <property type="match status" value="1"/>
</dbReference>
<protein>
    <recommendedName>
        <fullName evidence="1">RNA-directed DNA polymerase</fullName>
        <ecNumber evidence="1">2.7.7.49</ecNumber>
    </recommendedName>
</protein>
<dbReference type="InterPro" id="IPR012337">
    <property type="entry name" value="RNaseH-like_sf"/>
</dbReference>
<sequence>MGFDLQAFDVENDGDRCRRWEEWISRLERLLAIKAVSDDQLKIQYLFYFGGSALERIYKDCAEASDKYAQVKAKLDNHFKSKSNSKLNVLHFRDIYQHQGEPFDDFVNRLKEKARLCAFVNEQHEISLQIIHRCISTELKRKALEAEKELTLDELIKYGRLDESVSLQMKELKKFSENGVDKFEINKVGDQKMRGSDMERGNGNRIGRNSGSGSYSKSSYNSKNYHKPEVEDKKCFKCGLKYPHEKVCPAKGQKCRKCVKNVDHFKICCPQGTSSKKVHRVEEDSGSDSESFGMVWRVKSMIMAVKDWLMPQVLLWLCGLSMGFMVDTGSQVNIMDEKSFKKLKFMPKLNKVHTELYGYGQSERIGTLGKFKTRVRYGNQYRSVEFVVTRGNYGNLLSYKTSVELGIMLKINTIKDSSMNADLAKWTSKYPALFSGKVGMLKDHVVKLHIDETVKPVQQKLRPVPFHMRPLVEAEVKKMIEQDVIEPVSGPTPWVSPIVPVPKPDRPDEVRICTDAREMNKAILRTRDSFPTIEDLAVKLNGAKFISKFDLRSGYNQLKIEKESRYITAFCTHMGVFQYKRLNFGINAASEIFQKVIEQVLAGLDGVANFSDDIIVFGSNKEEHDSRLEAVLKRLNDSGLTVNEAKCEFGKQSLKFFGLQFSDKGISIDFKKCDALLKAKAPKTIGEVRSLLGLANYCSRFIPDYATITEPLRELTKKGTRWVWEKRHDEALSKMKEKLCTDALSYFDPNLRTEITVDASPVGIAAVLCQYDPKRPNEKKIIMYASRSLTKVEQKYGQVEREALAFVWACEKFHLYIYAKEFDIITDNKAVELIFGNVRSKPKARIERWCLRLLPYKFIVKHKAGISNIADYMSRNPTEPADDKWEKFTESYINMVSSVALPRAISRSELIKATVEDEELVEVVKMVQGMSYKKIESFEKVKNEISLAKDGLLLRGNRVVIPEVYQKRVIKIAHSGHMGIVKTKQLVRSHVWFPNIDKQVEQVIKECHKCQINTDTTKFEPSCPSEMPDSPWSLVSVDFYGPLKCGKYLLVLVCEYARYPLVRIISSTNAETVIPVLNEIFSVFGIPETVKSDNGPPFNSFKFRQFAVEQGFKHKKITPLWPRSNGICERFMRNLGKVMRNSSLSQKEWETELVEFLRNYRDTPHTSTGVAPNKLMFQYNSKTSKMPLANTRFQNKNQLHQKAEQRDAEAKARMKVNNDKNLKAQASKLKVGDMVLLKWKRSSKSDTLFDPKPFKVVQIKGSMISVERDGKILVRNSSFMKLFVQESEDLVVNNPEGFQLEDFLFDKDVDLDKSLNLELTLTDTDDSKVEQNGVEDVVSNVGENDGFETSEEGEKEVLVGLSVDGEKSDGSVAEEEVEGRPKRTVKKPEWYGEPVECGTRPYVKKKK</sequence>
<keyword evidence="12" id="KW-1185">Reference proteome</keyword>
<evidence type="ECO:0000256" key="2">
    <source>
        <dbReference type="ARBA" id="ARBA00022679"/>
    </source>
</evidence>
<dbReference type="Pfam" id="PF00665">
    <property type="entry name" value="rve"/>
    <property type="match status" value="1"/>
</dbReference>
<evidence type="ECO:0000259" key="9">
    <source>
        <dbReference type="PROSITE" id="PS50878"/>
    </source>
</evidence>
<dbReference type="SUPFAM" id="SSF56672">
    <property type="entry name" value="DNA/RNA polymerases"/>
    <property type="match status" value="1"/>
</dbReference>
<dbReference type="InterPro" id="IPR043502">
    <property type="entry name" value="DNA/RNA_pol_sf"/>
</dbReference>
<keyword evidence="3" id="KW-0548">Nucleotidyltransferase</keyword>
<name>A0A813YBH8_9BILA</name>
<evidence type="ECO:0000256" key="6">
    <source>
        <dbReference type="ARBA" id="ARBA00022801"/>
    </source>
</evidence>
<evidence type="ECO:0000256" key="8">
    <source>
        <dbReference type="SAM" id="MobiDB-lite"/>
    </source>
</evidence>
<dbReference type="Gene3D" id="3.10.10.10">
    <property type="entry name" value="HIV Type 1 Reverse Transcriptase, subunit A, domain 1"/>
    <property type="match status" value="1"/>
</dbReference>
<dbReference type="GO" id="GO:0003964">
    <property type="term" value="F:RNA-directed DNA polymerase activity"/>
    <property type="evidence" value="ECO:0007669"/>
    <property type="project" value="UniProtKB-KW"/>
</dbReference>
<keyword evidence="4" id="KW-0540">Nuclease</keyword>
<dbReference type="FunFam" id="3.10.20.370:FF:000001">
    <property type="entry name" value="Retrovirus-related Pol polyprotein from transposon 17.6-like protein"/>
    <property type="match status" value="1"/>
</dbReference>
<organism evidence="11 12">
    <name type="scientific">Brachionus calyciflorus</name>
    <dbReference type="NCBI Taxonomy" id="104777"/>
    <lineage>
        <taxon>Eukaryota</taxon>
        <taxon>Metazoa</taxon>
        <taxon>Spiralia</taxon>
        <taxon>Gnathifera</taxon>
        <taxon>Rotifera</taxon>
        <taxon>Eurotatoria</taxon>
        <taxon>Monogononta</taxon>
        <taxon>Pseudotrocha</taxon>
        <taxon>Ploima</taxon>
        <taxon>Brachionidae</taxon>
        <taxon>Brachionus</taxon>
    </lineage>
</organism>
<feature type="region of interest" description="Disordered" evidence="8">
    <location>
        <begin position="186"/>
        <end position="225"/>
    </location>
</feature>
<dbReference type="SUPFAM" id="SSF53098">
    <property type="entry name" value="Ribonuclease H-like"/>
    <property type="match status" value="1"/>
</dbReference>
<keyword evidence="6" id="KW-0378">Hydrolase</keyword>
<feature type="domain" description="Integrase catalytic" evidence="10">
    <location>
        <begin position="1027"/>
        <end position="1180"/>
    </location>
</feature>
<dbReference type="InterPro" id="IPR041373">
    <property type="entry name" value="RT_RNaseH"/>
</dbReference>
<evidence type="ECO:0000256" key="3">
    <source>
        <dbReference type="ARBA" id="ARBA00022695"/>
    </source>
</evidence>
<dbReference type="Pfam" id="PF17921">
    <property type="entry name" value="Integrase_H2C2"/>
    <property type="match status" value="1"/>
</dbReference>
<feature type="compositionally biased region" description="Low complexity" evidence="8">
    <location>
        <begin position="203"/>
        <end position="223"/>
    </location>
</feature>